<dbReference type="STRING" id="550540.Fbal_2165"/>
<proteinExistence type="predicted"/>
<keyword evidence="1 4" id="KW-0808">Transferase</keyword>
<dbReference type="PANTHER" id="PTHR43877">
    <property type="entry name" value="AMINOALKYLPHOSPHONATE N-ACETYLTRANSFERASE-RELATED-RELATED"/>
    <property type="match status" value="1"/>
</dbReference>
<dbReference type="InterPro" id="IPR016181">
    <property type="entry name" value="Acyl_CoA_acyltransferase"/>
</dbReference>
<dbReference type="EMBL" id="CP002209">
    <property type="protein sequence ID" value="ADN76368.1"/>
    <property type="molecule type" value="Genomic_DNA"/>
</dbReference>
<keyword evidence="2" id="KW-0012">Acyltransferase</keyword>
<feature type="domain" description="N-acetyltransferase" evidence="3">
    <location>
        <begin position="3"/>
        <end position="161"/>
    </location>
</feature>
<name>E1SVN7_FERBD</name>
<organism evidence="4 5">
    <name type="scientific">Ferrimonas balearica (strain DSM 9799 / CCM 4581 / KCTC 23876 / PAT)</name>
    <dbReference type="NCBI Taxonomy" id="550540"/>
    <lineage>
        <taxon>Bacteria</taxon>
        <taxon>Pseudomonadati</taxon>
        <taxon>Pseudomonadota</taxon>
        <taxon>Gammaproteobacteria</taxon>
        <taxon>Alteromonadales</taxon>
        <taxon>Ferrimonadaceae</taxon>
        <taxon>Ferrimonas</taxon>
    </lineage>
</organism>
<dbReference type="Proteomes" id="UP000006683">
    <property type="component" value="Chromosome"/>
</dbReference>
<sequence>MSLQLRSLTPSDDAGLAAIIRQVLTEYGANRPGFAWADPELDRLSQVYSHPNHHYLVALWQGELVGGAGFAPFPCEHDRVCELQKMYLLPEARGKGIGRALLDALISSASAAGYRHCYLETFGPMSQAQGLYLSRGFEPLSAPWGESGHNACDRWYARRLELAR</sequence>
<dbReference type="GO" id="GO:0016747">
    <property type="term" value="F:acyltransferase activity, transferring groups other than amino-acyl groups"/>
    <property type="evidence" value="ECO:0007669"/>
    <property type="project" value="InterPro"/>
</dbReference>
<dbReference type="GeneID" id="67182366"/>
<evidence type="ECO:0000313" key="4">
    <source>
        <dbReference type="EMBL" id="ADN76368.1"/>
    </source>
</evidence>
<evidence type="ECO:0000256" key="1">
    <source>
        <dbReference type="ARBA" id="ARBA00022679"/>
    </source>
</evidence>
<evidence type="ECO:0000259" key="3">
    <source>
        <dbReference type="PROSITE" id="PS51186"/>
    </source>
</evidence>
<dbReference type="HOGENOM" id="CLU_013985_11_2_6"/>
<dbReference type="OrthoDB" id="5419426at2"/>
<keyword evidence="5" id="KW-1185">Reference proteome</keyword>
<accession>E1SVN7</accession>
<dbReference type="AlphaFoldDB" id="E1SVN7"/>
<dbReference type="InterPro" id="IPR050832">
    <property type="entry name" value="Bact_Acetyltransf"/>
</dbReference>
<dbReference type="PROSITE" id="PS51186">
    <property type="entry name" value="GNAT"/>
    <property type="match status" value="1"/>
</dbReference>
<dbReference type="InterPro" id="IPR000182">
    <property type="entry name" value="GNAT_dom"/>
</dbReference>
<evidence type="ECO:0000256" key="2">
    <source>
        <dbReference type="ARBA" id="ARBA00023315"/>
    </source>
</evidence>
<dbReference type="Gene3D" id="3.40.630.30">
    <property type="match status" value="1"/>
</dbReference>
<dbReference type="RefSeq" id="WP_013345674.1">
    <property type="nucleotide sequence ID" value="NC_014541.1"/>
</dbReference>
<gene>
    <name evidence="4" type="ordered locus">Fbal_2165</name>
</gene>
<dbReference type="KEGG" id="fbl:Fbal_2165"/>
<reference evidence="4 5" key="1">
    <citation type="journal article" date="2010" name="Stand. Genomic Sci.">
        <title>Complete genome sequence of Ferrimonas balearica type strain (PAT).</title>
        <authorList>
            <person name="Nolan M."/>
            <person name="Sikorski J."/>
            <person name="Davenport K."/>
            <person name="Lucas S."/>
            <person name="Glavina Del Rio T."/>
            <person name="Tice H."/>
            <person name="Cheng J."/>
            <person name="Goodwin L."/>
            <person name="Pitluck S."/>
            <person name="Liolios K."/>
            <person name="Ivanova N."/>
            <person name="Mavromatis K."/>
            <person name="Ovchinnikova G."/>
            <person name="Pati A."/>
            <person name="Chen A."/>
            <person name="Palaniappan K."/>
            <person name="Land M."/>
            <person name="Hauser L."/>
            <person name="Chang Y."/>
            <person name="Jeffries C."/>
            <person name="Tapia R."/>
            <person name="Brettin T."/>
            <person name="Detter J."/>
            <person name="Han C."/>
            <person name="Yasawong M."/>
            <person name="Rohde M."/>
            <person name="Tindall B."/>
            <person name="Goker M."/>
            <person name="Woyke T."/>
            <person name="Bristow J."/>
            <person name="Eisen J."/>
            <person name="Markowitz V."/>
            <person name="Hugenholtz P."/>
            <person name="Kyrpides N."/>
            <person name="Klenk H."/>
            <person name="Lapidus A."/>
        </authorList>
    </citation>
    <scope>NUCLEOTIDE SEQUENCE [LARGE SCALE GENOMIC DNA]</scope>
    <source>
        <strain evidence="5">DSM 9799 / CCM 4581 / KCTC 23876 / PAT</strain>
    </source>
</reference>
<dbReference type="CDD" id="cd04301">
    <property type="entry name" value="NAT_SF"/>
    <property type="match status" value="1"/>
</dbReference>
<dbReference type="eggNOG" id="COG0456">
    <property type="taxonomic scope" value="Bacteria"/>
</dbReference>
<protein>
    <submittedName>
        <fullName evidence="4">GCN5-related N-acetyltransferase</fullName>
    </submittedName>
</protein>
<evidence type="ECO:0000313" key="5">
    <source>
        <dbReference type="Proteomes" id="UP000006683"/>
    </source>
</evidence>
<dbReference type="SUPFAM" id="SSF55729">
    <property type="entry name" value="Acyl-CoA N-acyltransferases (Nat)"/>
    <property type="match status" value="1"/>
</dbReference>
<dbReference type="Pfam" id="PF00583">
    <property type="entry name" value="Acetyltransf_1"/>
    <property type="match status" value="1"/>
</dbReference>